<evidence type="ECO:0000313" key="3">
    <source>
        <dbReference type="Proteomes" id="UP001196870"/>
    </source>
</evidence>
<evidence type="ECO:0008006" key="4">
    <source>
        <dbReference type="Google" id="ProtNLM"/>
    </source>
</evidence>
<feature type="transmembrane region" description="Helical" evidence="1">
    <location>
        <begin position="52"/>
        <end position="73"/>
    </location>
</feature>
<feature type="transmembrane region" description="Helical" evidence="1">
    <location>
        <begin position="14"/>
        <end position="40"/>
    </location>
</feature>
<keyword evidence="1" id="KW-0812">Transmembrane</keyword>
<accession>A0ABS5EWX7</accession>
<protein>
    <recommendedName>
        <fullName evidence="4">Major facilitator superfamily (MFS) profile domain-containing protein</fullName>
    </recommendedName>
</protein>
<reference evidence="3" key="1">
    <citation type="journal article" date="2021" name="Syst. Appl. Microbiol.">
        <title>Roseomonas hellenica sp. nov., isolated from roots of wild-growing Alkanna tinctoria.</title>
        <authorList>
            <person name="Rat A."/>
            <person name="Naranjo H.D."/>
            <person name="Lebbe L."/>
            <person name="Cnockaert M."/>
            <person name="Krigas N."/>
            <person name="Grigoriadou K."/>
            <person name="Maloupa E."/>
            <person name="Willems A."/>
        </authorList>
    </citation>
    <scope>NUCLEOTIDE SEQUENCE [LARGE SCALE GENOMIC DNA]</scope>
    <source>
        <strain evidence="3">LMG 31523</strain>
    </source>
</reference>
<dbReference type="Proteomes" id="UP001196870">
    <property type="component" value="Unassembled WGS sequence"/>
</dbReference>
<proteinExistence type="predicted"/>
<sequence length="116" mass="11738">MAGSTLLVGLFGPLWPVLIVGFVASCLSATAMSWHGVLLAEAARLAPAGMRGMATGGVLSFGQLGGLLLPLAYSGLLFITESHGIGFMVCGAPALLVGTLPMRRSAQGDASPPRQS</sequence>
<name>A0ABS5EWX7_9PROT</name>
<evidence type="ECO:0000256" key="1">
    <source>
        <dbReference type="SAM" id="Phobius"/>
    </source>
</evidence>
<keyword evidence="1" id="KW-1133">Transmembrane helix</keyword>
<organism evidence="2 3">
    <name type="scientific">Plastoroseomonas hellenica</name>
    <dbReference type="NCBI Taxonomy" id="2687306"/>
    <lineage>
        <taxon>Bacteria</taxon>
        <taxon>Pseudomonadati</taxon>
        <taxon>Pseudomonadota</taxon>
        <taxon>Alphaproteobacteria</taxon>
        <taxon>Acetobacterales</taxon>
        <taxon>Acetobacteraceae</taxon>
        <taxon>Plastoroseomonas</taxon>
    </lineage>
</organism>
<evidence type="ECO:0000313" key="2">
    <source>
        <dbReference type="EMBL" id="MBR0664797.1"/>
    </source>
</evidence>
<keyword evidence="3" id="KW-1185">Reference proteome</keyword>
<feature type="transmembrane region" description="Helical" evidence="1">
    <location>
        <begin position="85"/>
        <end position="102"/>
    </location>
</feature>
<dbReference type="InterPro" id="IPR036259">
    <property type="entry name" value="MFS_trans_sf"/>
</dbReference>
<comment type="caution">
    <text evidence="2">The sequence shown here is derived from an EMBL/GenBank/DDBJ whole genome shotgun (WGS) entry which is preliminary data.</text>
</comment>
<dbReference type="SUPFAM" id="SSF103473">
    <property type="entry name" value="MFS general substrate transporter"/>
    <property type="match status" value="1"/>
</dbReference>
<keyword evidence="1" id="KW-0472">Membrane</keyword>
<dbReference type="EMBL" id="JAAGBB010000010">
    <property type="protein sequence ID" value="MBR0664797.1"/>
    <property type="molecule type" value="Genomic_DNA"/>
</dbReference>
<gene>
    <name evidence="2" type="ORF">GXW71_10585</name>
</gene>